<evidence type="ECO:0000313" key="5">
    <source>
        <dbReference type="Proteomes" id="UP000037939"/>
    </source>
</evidence>
<dbReference type="PATRIC" id="fig|857265.3.peg.4364"/>
<name>A0A0N0XFI8_9NEIS</name>
<reference evidence="4 5" key="1">
    <citation type="submission" date="2015-07" db="EMBL/GenBank/DDBJ databases">
        <title>Draft genome sequence of the Amantichitinum ursilacus IGB-41, a new chitin-degrading bacterium.</title>
        <authorList>
            <person name="Kirstahler P."/>
            <person name="Guenther M."/>
            <person name="Grumaz C."/>
            <person name="Rupp S."/>
            <person name="Zibek S."/>
            <person name="Sohn K."/>
        </authorList>
    </citation>
    <scope>NUCLEOTIDE SEQUENCE [LARGE SCALE GENOMIC DNA]</scope>
    <source>
        <strain evidence="4 5">IGB-41</strain>
    </source>
</reference>
<dbReference type="SUPFAM" id="SSF50814">
    <property type="entry name" value="Lipocalins"/>
    <property type="match status" value="1"/>
</dbReference>
<dbReference type="InterPro" id="IPR012674">
    <property type="entry name" value="Calycin"/>
</dbReference>
<sequence>MRKLIALLLATFATQVTPAWAEDVHSVPQVDIKRYLGKWYEIAHYPMYWQRKCVADTTATYGVGEDGKITVDNKCRKEDGNFDESKGTAVSVPNSGNAQLKVTFFWPFSGDYWVIGLEPEYRWAVVGTPNHEYLWILARAPKLSAEELKAAQDAAVAQGFALDKLVYTPQSAPQ</sequence>
<keyword evidence="2 4" id="KW-0449">Lipoprotein</keyword>
<dbReference type="PRINTS" id="PR01171">
    <property type="entry name" value="BCTLIPOCALIN"/>
</dbReference>
<proteinExistence type="inferred from homology"/>
<dbReference type="InterPro" id="IPR022272">
    <property type="entry name" value="Lipocalin_CS"/>
</dbReference>
<evidence type="ECO:0000259" key="3">
    <source>
        <dbReference type="Pfam" id="PF08212"/>
    </source>
</evidence>
<evidence type="ECO:0000256" key="2">
    <source>
        <dbReference type="PIRNR" id="PIRNR036893"/>
    </source>
</evidence>
<evidence type="ECO:0000256" key="1">
    <source>
        <dbReference type="ARBA" id="ARBA00006889"/>
    </source>
</evidence>
<keyword evidence="2" id="KW-0732">Signal</keyword>
<accession>A0A0N0XFI8</accession>
<dbReference type="AlphaFoldDB" id="A0A0N0XFI8"/>
<dbReference type="OrthoDB" id="9793905at2"/>
<keyword evidence="2" id="KW-0472">Membrane</keyword>
<dbReference type="InterPro" id="IPR000566">
    <property type="entry name" value="Lipocln_cytosolic_FA-bd_dom"/>
</dbReference>
<dbReference type="PANTHER" id="PTHR10612">
    <property type="entry name" value="APOLIPOPROTEIN D"/>
    <property type="match status" value="1"/>
</dbReference>
<dbReference type="RefSeq" id="WP_053939836.1">
    <property type="nucleotide sequence ID" value="NZ_LAQT01000038.1"/>
</dbReference>
<dbReference type="Pfam" id="PF08212">
    <property type="entry name" value="Lipocalin_2"/>
    <property type="match status" value="1"/>
</dbReference>
<dbReference type="GO" id="GO:0009279">
    <property type="term" value="C:cell outer membrane"/>
    <property type="evidence" value="ECO:0007669"/>
    <property type="project" value="UniProtKB-SubCell"/>
</dbReference>
<keyword evidence="2" id="KW-0998">Cell outer membrane</keyword>
<dbReference type="InterPro" id="IPR047202">
    <property type="entry name" value="Lipocalin_Blc-like_dom"/>
</dbReference>
<keyword evidence="5" id="KW-1185">Reference proteome</keyword>
<gene>
    <name evidence="4" type="primary">blc</name>
    <name evidence="4" type="ORF">WG78_21320</name>
</gene>
<dbReference type="STRING" id="857265.WG78_21320"/>
<dbReference type="InterPro" id="IPR022271">
    <property type="entry name" value="Lipocalin_ApoD"/>
</dbReference>
<dbReference type="GO" id="GO:0006950">
    <property type="term" value="P:response to stress"/>
    <property type="evidence" value="ECO:0007669"/>
    <property type="project" value="UniProtKB-ARBA"/>
</dbReference>
<dbReference type="PROSITE" id="PS00213">
    <property type="entry name" value="LIPOCALIN"/>
    <property type="match status" value="1"/>
</dbReference>
<comment type="function">
    <text evidence="2">Involved in the storage or transport of lipids necessary for membrane maintenance under stressful conditions. Displays a binding preference for lysophospholipids.</text>
</comment>
<comment type="subunit">
    <text evidence="2">Homodimer.</text>
</comment>
<keyword evidence="2" id="KW-0446">Lipid-binding</keyword>
<dbReference type="GO" id="GO:0008289">
    <property type="term" value="F:lipid binding"/>
    <property type="evidence" value="ECO:0007669"/>
    <property type="project" value="UniProtKB-UniRule"/>
</dbReference>
<feature type="domain" description="Lipocalin/cytosolic fatty-acid binding" evidence="3">
    <location>
        <begin position="30"/>
        <end position="170"/>
    </location>
</feature>
<dbReference type="PANTHER" id="PTHR10612:SF34">
    <property type="entry name" value="APOLIPOPROTEIN D"/>
    <property type="match status" value="1"/>
</dbReference>
<comment type="caution">
    <text evidence="4">The sequence shown here is derived from an EMBL/GenBank/DDBJ whole genome shotgun (WGS) entry which is preliminary data.</text>
</comment>
<feature type="chain" id="PRO_5013433871" description="Outer membrane lipoprotein Blc" evidence="2">
    <location>
        <begin position="22"/>
        <end position="174"/>
    </location>
</feature>
<organism evidence="4 5">
    <name type="scientific">Amantichitinum ursilacus</name>
    <dbReference type="NCBI Taxonomy" id="857265"/>
    <lineage>
        <taxon>Bacteria</taxon>
        <taxon>Pseudomonadati</taxon>
        <taxon>Pseudomonadota</taxon>
        <taxon>Betaproteobacteria</taxon>
        <taxon>Neisseriales</taxon>
        <taxon>Chitinibacteraceae</taxon>
        <taxon>Amantichitinum</taxon>
    </lineage>
</organism>
<dbReference type="Gene3D" id="2.40.128.20">
    <property type="match status" value="1"/>
</dbReference>
<dbReference type="PIRSF" id="PIRSF036893">
    <property type="entry name" value="Lipocalin_ApoD"/>
    <property type="match status" value="1"/>
</dbReference>
<dbReference type="Proteomes" id="UP000037939">
    <property type="component" value="Unassembled WGS sequence"/>
</dbReference>
<dbReference type="InterPro" id="IPR002446">
    <property type="entry name" value="Lipocalin_bac"/>
</dbReference>
<dbReference type="EMBL" id="LAQT01000038">
    <property type="protein sequence ID" value="KPC49102.1"/>
    <property type="molecule type" value="Genomic_DNA"/>
</dbReference>
<comment type="subcellular location">
    <subcellularLocation>
        <location evidence="2">Cell outer membrane</location>
    </subcellularLocation>
</comment>
<dbReference type="CDD" id="cd19438">
    <property type="entry name" value="lipocalin_Blc-like"/>
    <property type="match status" value="1"/>
</dbReference>
<feature type="signal peptide" evidence="2">
    <location>
        <begin position="1"/>
        <end position="21"/>
    </location>
</feature>
<comment type="similarity">
    <text evidence="1 2">Belongs to the calycin superfamily. Lipocalin family.</text>
</comment>
<protein>
    <recommendedName>
        <fullName evidence="2">Outer membrane lipoprotein Blc</fullName>
    </recommendedName>
</protein>
<evidence type="ECO:0000313" key="4">
    <source>
        <dbReference type="EMBL" id="KPC49102.1"/>
    </source>
</evidence>